<dbReference type="Gene3D" id="2.130.10.10">
    <property type="entry name" value="YVTN repeat-like/Quinoprotein amine dehydrogenase"/>
    <property type="match status" value="1"/>
</dbReference>
<keyword evidence="3" id="KW-1185">Reference proteome</keyword>
<evidence type="ECO:0000256" key="1">
    <source>
        <dbReference type="PROSITE-ProRule" id="PRU00221"/>
    </source>
</evidence>
<dbReference type="Proteomes" id="UP000006514">
    <property type="component" value="Unassembled WGS sequence"/>
</dbReference>
<dbReference type="AlphaFoldDB" id="J0L9B9"/>
<accession>J0L9B9</accession>
<dbReference type="PROSITE" id="PS50082">
    <property type="entry name" value="WD_REPEATS_2"/>
    <property type="match status" value="1"/>
</dbReference>
<dbReference type="InterPro" id="IPR036322">
    <property type="entry name" value="WD40_repeat_dom_sf"/>
</dbReference>
<protein>
    <submittedName>
        <fullName evidence="2">Uncharacterized protein</fullName>
    </submittedName>
</protein>
<dbReference type="SMART" id="SM00320">
    <property type="entry name" value="WD40"/>
    <property type="match status" value="2"/>
</dbReference>
<keyword evidence="1" id="KW-0853">WD repeat</keyword>
<organism evidence="2 3">
    <name type="scientific">Auricularia subglabra (strain TFB-10046 / SS5)</name>
    <name type="common">White-rot fungus</name>
    <name type="synonym">Auricularia delicata (strain TFB10046)</name>
    <dbReference type="NCBI Taxonomy" id="717982"/>
    <lineage>
        <taxon>Eukaryota</taxon>
        <taxon>Fungi</taxon>
        <taxon>Dikarya</taxon>
        <taxon>Basidiomycota</taxon>
        <taxon>Agaricomycotina</taxon>
        <taxon>Agaricomycetes</taxon>
        <taxon>Auriculariales</taxon>
        <taxon>Auriculariaceae</taxon>
        <taxon>Auricularia</taxon>
    </lineage>
</organism>
<feature type="repeat" description="WD" evidence="1">
    <location>
        <begin position="13"/>
        <end position="54"/>
    </location>
</feature>
<dbReference type="OrthoDB" id="1932312at2759"/>
<sequence>MSAPVLFHSAQLDNFHVDPVNGLAFSQDASLLVTCGHDGYVCVFDVKLGRAVAALRLNHRARGLFVTWASSNNQFILGLSDGRVLVFGVNPFSRKLPVYLKDNLTYYINGPVVSLSYWQAHDSLLAVCHSGVCDVWTKPGTGTTPQHTANEVLNFWLVNAHAAVIAFRHRGIYAIDLADPDDLKRDQASCPIDWAAVCVSSYGTTAVEISGTTVNIFSVLIDNGPLTVAKTQTLRMPVWLKEPSVCGVATWRSLVLFVQLSGDGLRVFNLPNGQDVPDPSTSTNAIPFNGEETMAICSASDIFNVATVHVTKELVQINIWTSQKPTGKYHWCI</sequence>
<dbReference type="EMBL" id="JH688542">
    <property type="protein sequence ID" value="EJD32941.1"/>
    <property type="molecule type" value="Genomic_DNA"/>
</dbReference>
<reference evidence="3" key="1">
    <citation type="journal article" date="2012" name="Science">
        <title>The Paleozoic origin of enzymatic lignin decomposition reconstructed from 31 fungal genomes.</title>
        <authorList>
            <person name="Floudas D."/>
            <person name="Binder M."/>
            <person name="Riley R."/>
            <person name="Barry K."/>
            <person name="Blanchette R.A."/>
            <person name="Henrissat B."/>
            <person name="Martinez A.T."/>
            <person name="Otillar R."/>
            <person name="Spatafora J.W."/>
            <person name="Yadav J.S."/>
            <person name="Aerts A."/>
            <person name="Benoit I."/>
            <person name="Boyd A."/>
            <person name="Carlson A."/>
            <person name="Copeland A."/>
            <person name="Coutinho P.M."/>
            <person name="de Vries R.P."/>
            <person name="Ferreira P."/>
            <person name="Findley K."/>
            <person name="Foster B."/>
            <person name="Gaskell J."/>
            <person name="Glotzer D."/>
            <person name="Gorecki P."/>
            <person name="Heitman J."/>
            <person name="Hesse C."/>
            <person name="Hori C."/>
            <person name="Igarashi K."/>
            <person name="Jurgens J.A."/>
            <person name="Kallen N."/>
            <person name="Kersten P."/>
            <person name="Kohler A."/>
            <person name="Kuees U."/>
            <person name="Kumar T.K.A."/>
            <person name="Kuo A."/>
            <person name="LaButti K."/>
            <person name="Larrondo L.F."/>
            <person name="Lindquist E."/>
            <person name="Ling A."/>
            <person name="Lombard V."/>
            <person name="Lucas S."/>
            <person name="Lundell T."/>
            <person name="Martin R."/>
            <person name="McLaughlin D.J."/>
            <person name="Morgenstern I."/>
            <person name="Morin E."/>
            <person name="Murat C."/>
            <person name="Nagy L.G."/>
            <person name="Nolan M."/>
            <person name="Ohm R.A."/>
            <person name="Patyshakuliyeva A."/>
            <person name="Rokas A."/>
            <person name="Ruiz-Duenas F.J."/>
            <person name="Sabat G."/>
            <person name="Salamov A."/>
            <person name="Samejima M."/>
            <person name="Schmutz J."/>
            <person name="Slot J.C."/>
            <person name="St John F."/>
            <person name="Stenlid J."/>
            <person name="Sun H."/>
            <person name="Sun S."/>
            <person name="Syed K."/>
            <person name="Tsang A."/>
            <person name="Wiebenga A."/>
            <person name="Young D."/>
            <person name="Pisabarro A."/>
            <person name="Eastwood D.C."/>
            <person name="Martin F."/>
            <person name="Cullen D."/>
            <person name="Grigoriev I.V."/>
            <person name="Hibbett D.S."/>
        </authorList>
    </citation>
    <scope>NUCLEOTIDE SEQUENCE [LARGE SCALE GENOMIC DNA]</scope>
    <source>
        <strain evidence="3">TFB10046</strain>
    </source>
</reference>
<dbReference type="InterPro" id="IPR015943">
    <property type="entry name" value="WD40/YVTN_repeat-like_dom_sf"/>
</dbReference>
<gene>
    <name evidence="2" type="ORF">AURDEDRAFT_177970</name>
</gene>
<dbReference type="SUPFAM" id="SSF50978">
    <property type="entry name" value="WD40 repeat-like"/>
    <property type="match status" value="1"/>
</dbReference>
<proteinExistence type="predicted"/>
<evidence type="ECO:0000313" key="3">
    <source>
        <dbReference type="Proteomes" id="UP000006514"/>
    </source>
</evidence>
<evidence type="ECO:0000313" key="2">
    <source>
        <dbReference type="EMBL" id="EJD32941.1"/>
    </source>
</evidence>
<name>J0L9B9_AURST</name>
<dbReference type="InterPro" id="IPR001680">
    <property type="entry name" value="WD40_rpt"/>
</dbReference>
<dbReference type="Pfam" id="PF00400">
    <property type="entry name" value="WD40"/>
    <property type="match status" value="1"/>
</dbReference>
<dbReference type="KEGG" id="adl:AURDEDRAFT_177970"/>
<dbReference type="InParanoid" id="J0L9B9"/>